<name>A0A392TM62_9FABA</name>
<comment type="caution">
    <text evidence="1">The sequence shown here is derived from an EMBL/GenBank/DDBJ whole genome shotgun (WGS) entry which is preliminary data.</text>
</comment>
<evidence type="ECO:0000313" key="1">
    <source>
        <dbReference type="EMBL" id="MCI61537.1"/>
    </source>
</evidence>
<feature type="non-terminal residue" evidence="1">
    <location>
        <position position="34"/>
    </location>
</feature>
<evidence type="ECO:0000313" key="2">
    <source>
        <dbReference type="Proteomes" id="UP000265520"/>
    </source>
</evidence>
<dbReference type="EMBL" id="LXQA010601514">
    <property type="protein sequence ID" value="MCI61537.1"/>
    <property type="molecule type" value="Genomic_DNA"/>
</dbReference>
<proteinExistence type="predicted"/>
<protein>
    <submittedName>
        <fullName evidence="1">Uncharacterized protein</fullName>
    </submittedName>
</protein>
<dbReference type="Proteomes" id="UP000265520">
    <property type="component" value="Unassembled WGS sequence"/>
</dbReference>
<keyword evidence="2" id="KW-1185">Reference proteome</keyword>
<accession>A0A392TM62</accession>
<dbReference type="AlphaFoldDB" id="A0A392TM62"/>
<reference evidence="1 2" key="1">
    <citation type="journal article" date="2018" name="Front. Plant Sci.">
        <title>Red Clover (Trifolium pratense) and Zigzag Clover (T. medium) - A Picture of Genomic Similarities and Differences.</title>
        <authorList>
            <person name="Dluhosova J."/>
            <person name="Istvanek J."/>
            <person name="Nedelnik J."/>
            <person name="Repkova J."/>
        </authorList>
    </citation>
    <scope>NUCLEOTIDE SEQUENCE [LARGE SCALE GENOMIC DNA]</scope>
    <source>
        <strain evidence="2">cv. 10/8</strain>
        <tissue evidence="1">Leaf</tissue>
    </source>
</reference>
<sequence length="34" mass="3904">MVHKWTMIVVTEIVKFHVGETNGMRMMVVSQNLG</sequence>
<organism evidence="1 2">
    <name type="scientific">Trifolium medium</name>
    <dbReference type="NCBI Taxonomy" id="97028"/>
    <lineage>
        <taxon>Eukaryota</taxon>
        <taxon>Viridiplantae</taxon>
        <taxon>Streptophyta</taxon>
        <taxon>Embryophyta</taxon>
        <taxon>Tracheophyta</taxon>
        <taxon>Spermatophyta</taxon>
        <taxon>Magnoliopsida</taxon>
        <taxon>eudicotyledons</taxon>
        <taxon>Gunneridae</taxon>
        <taxon>Pentapetalae</taxon>
        <taxon>rosids</taxon>
        <taxon>fabids</taxon>
        <taxon>Fabales</taxon>
        <taxon>Fabaceae</taxon>
        <taxon>Papilionoideae</taxon>
        <taxon>50 kb inversion clade</taxon>
        <taxon>NPAAA clade</taxon>
        <taxon>Hologalegina</taxon>
        <taxon>IRL clade</taxon>
        <taxon>Trifolieae</taxon>
        <taxon>Trifolium</taxon>
    </lineage>
</organism>